<proteinExistence type="predicted"/>
<evidence type="ECO:0000313" key="3">
    <source>
        <dbReference type="EMBL" id="KVX03485.1"/>
    </source>
</evidence>
<dbReference type="InterPro" id="IPR025218">
    <property type="entry name" value="DUF4426"/>
</dbReference>
<gene>
    <name evidence="3" type="ORF">AWJ07_02705</name>
</gene>
<dbReference type="Pfam" id="PF14467">
    <property type="entry name" value="DUF4426"/>
    <property type="match status" value="1"/>
</dbReference>
<evidence type="ECO:0000313" key="4">
    <source>
        <dbReference type="Proteomes" id="UP000055702"/>
    </source>
</evidence>
<evidence type="ECO:0000256" key="1">
    <source>
        <dbReference type="SAM" id="SignalP"/>
    </source>
</evidence>
<feature type="chain" id="PRO_5007161928" description="DUF4426 domain-containing protein" evidence="1">
    <location>
        <begin position="31"/>
        <end position="153"/>
    </location>
</feature>
<comment type="caution">
    <text evidence="3">The sequence shown here is derived from an EMBL/GenBank/DDBJ whole genome shotgun (WGS) entry which is preliminary data.</text>
</comment>
<accession>A0A119D0V4</accession>
<evidence type="ECO:0000259" key="2">
    <source>
        <dbReference type="Pfam" id="PF14467"/>
    </source>
</evidence>
<keyword evidence="1" id="KW-0732">Signal</keyword>
<organism evidence="3">
    <name type="scientific">Shewanella frigidimarina</name>
    <dbReference type="NCBI Taxonomy" id="56812"/>
    <lineage>
        <taxon>Bacteria</taxon>
        <taxon>Pseudomonadati</taxon>
        <taxon>Pseudomonadota</taxon>
        <taxon>Gammaproteobacteria</taxon>
        <taxon>Alteromonadales</taxon>
        <taxon>Shewanellaceae</taxon>
        <taxon>Shewanella</taxon>
    </lineage>
</organism>
<dbReference type="Proteomes" id="UP000055702">
    <property type="component" value="Unassembled WGS sequence"/>
</dbReference>
<name>A0A119D0V4_SHEFR</name>
<sequence>MFHYLRLSRSLLHMLLLSLIAISSVGYAHAEQKQQVGNFDIHYMALSSTFITPEIAKSYGIERSSYNGLVNITVLNTNQEGHPAVPVEISGIANNLIDARITLDFKEIREGNSIYYIAEVPYRDDQEVNFTIAIKHGNQLNTSVKFKQKFYVD</sequence>
<feature type="signal peptide" evidence="1">
    <location>
        <begin position="1"/>
        <end position="30"/>
    </location>
</feature>
<protein>
    <recommendedName>
        <fullName evidence="2">DUF4426 domain-containing protein</fullName>
    </recommendedName>
</protein>
<reference evidence="3 4" key="1">
    <citation type="submission" date="2016-01" db="EMBL/GenBank/DDBJ databases">
        <title>Draft genome of the antarctic isolate Shewanella frigidimarina Ag06-30.</title>
        <authorList>
            <person name="Parmeciano Di Noto G."/>
            <person name="Vazquez S."/>
            <person name="Mac Cormack W."/>
            <person name="Iriarte A."/>
            <person name="Quiroga C."/>
        </authorList>
    </citation>
    <scope>NUCLEOTIDE SEQUENCE [LARGE SCALE GENOMIC DNA]</scope>
    <source>
        <strain evidence="3 4">Ag06-30</strain>
    </source>
</reference>
<dbReference type="Gene3D" id="2.60.40.3340">
    <property type="entry name" value="Domain of unknown function DUF4426"/>
    <property type="match status" value="1"/>
</dbReference>
<dbReference type="EMBL" id="LRDC01000001">
    <property type="protein sequence ID" value="KVX03485.1"/>
    <property type="molecule type" value="Genomic_DNA"/>
</dbReference>
<dbReference type="AlphaFoldDB" id="A0A119D0V4"/>
<feature type="domain" description="DUF4426" evidence="2">
    <location>
        <begin position="33"/>
        <end position="153"/>
    </location>
</feature>